<dbReference type="InterPro" id="IPR011992">
    <property type="entry name" value="EF-hand-dom_pair"/>
</dbReference>
<keyword evidence="4 5" id="KW-0642">Proline metabolism</keyword>
<dbReference type="STRING" id="35128.B8BVL5"/>
<accession>B8BVL5</accession>
<dbReference type="OMA" id="GPLKKYH"/>
<dbReference type="EC" id="1.5.5.2" evidence="2 5"/>
<protein>
    <recommendedName>
        <fullName evidence="2 5">Proline dehydrogenase</fullName>
        <ecNumber evidence="2 5">1.5.5.2</ecNumber>
    </recommendedName>
</protein>
<dbReference type="SUPFAM" id="SSF47473">
    <property type="entry name" value="EF-hand"/>
    <property type="match status" value="1"/>
</dbReference>
<evidence type="ECO:0000313" key="8">
    <source>
        <dbReference type="Proteomes" id="UP000001449"/>
    </source>
</evidence>
<dbReference type="GO" id="GO:0071949">
    <property type="term" value="F:FAD binding"/>
    <property type="evidence" value="ECO:0000318"/>
    <property type="project" value="GO_Central"/>
</dbReference>
<dbReference type="GO" id="GO:0005739">
    <property type="term" value="C:mitochondrion"/>
    <property type="evidence" value="ECO:0000318"/>
    <property type="project" value="GO_Central"/>
</dbReference>
<dbReference type="PROSITE" id="PS50222">
    <property type="entry name" value="EF_HAND_2"/>
    <property type="match status" value="2"/>
</dbReference>
<keyword evidence="8" id="KW-1185">Reference proteome</keyword>
<dbReference type="InterPro" id="IPR002872">
    <property type="entry name" value="Proline_DH_dom"/>
</dbReference>
<keyword evidence="5" id="KW-0285">Flavoprotein</keyword>
<dbReference type="InterPro" id="IPR002048">
    <property type="entry name" value="EF_hand_dom"/>
</dbReference>
<dbReference type="SMART" id="SM00054">
    <property type="entry name" value="EFh"/>
    <property type="match status" value="2"/>
</dbReference>
<dbReference type="FunFam" id="3.20.20.220:FF:000025">
    <property type="entry name" value="Proline dehydrogenase"/>
    <property type="match status" value="1"/>
</dbReference>
<keyword evidence="3 5" id="KW-0560">Oxidoreductase</keyword>
<dbReference type="InParanoid" id="B8BVL5"/>
<dbReference type="Pfam" id="PF01619">
    <property type="entry name" value="Pro_dh"/>
    <property type="match status" value="1"/>
</dbReference>
<organism evidence="7 8">
    <name type="scientific">Thalassiosira pseudonana</name>
    <name type="common">Marine diatom</name>
    <name type="synonym">Cyclotella nana</name>
    <dbReference type="NCBI Taxonomy" id="35128"/>
    <lineage>
        <taxon>Eukaryota</taxon>
        <taxon>Sar</taxon>
        <taxon>Stramenopiles</taxon>
        <taxon>Ochrophyta</taxon>
        <taxon>Bacillariophyta</taxon>
        <taxon>Coscinodiscophyceae</taxon>
        <taxon>Thalassiosirophycidae</taxon>
        <taxon>Thalassiosirales</taxon>
        <taxon>Thalassiosiraceae</taxon>
        <taxon>Thalassiosira</taxon>
    </lineage>
</organism>
<gene>
    <name evidence="7" type="ORF">THAPSDRAFT_32485</name>
</gene>
<dbReference type="CDD" id="cd00051">
    <property type="entry name" value="EFh"/>
    <property type="match status" value="1"/>
</dbReference>
<dbReference type="PANTHER" id="PTHR13914">
    <property type="entry name" value="PROLINE OXIDASE"/>
    <property type="match status" value="1"/>
</dbReference>
<dbReference type="GO" id="GO:0010133">
    <property type="term" value="P:L-proline catabolic process to L-glutamate"/>
    <property type="evidence" value="ECO:0000318"/>
    <property type="project" value="GO_Central"/>
</dbReference>
<dbReference type="Gene3D" id="3.20.20.220">
    <property type="match status" value="2"/>
</dbReference>
<evidence type="ECO:0000256" key="5">
    <source>
        <dbReference type="RuleBase" id="RU364054"/>
    </source>
</evidence>
<dbReference type="InterPro" id="IPR029041">
    <property type="entry name" value="FAD-linked_oxidoreductase-like"/>
</dbReference>
<dbReference type="Proteomes" id="UP000001449">
    <property type="component" value="Chromosome 2"/>
</dbReference>
<dbReference type="RefSeq" id="XP_002288040.1">
    <property type="nucleotide sequence ID" value="XM_002288004.1"/>
</dbReference>
<reference evidence="7 8" key="1">
    <citation type="journal article" date="2004" name="Science">
        <title>The genome of the diatom Thalassiosira pseudonana: ecology, evolution, and metabolism.</title>
        <authorList>
            <person name="Armbrust E.V."/>
            <person name="Berges J.A."/>
            <person name="Bowler C."/>
            <person name="Green B.R."/>
            <person name="Martinez D."/>
            <person name="Putnam N.H."/>
            <person name="Zhou S."/>
            <person name="Allen A.E."/>
            <person name="Apt K.E."/>
            <person name="Bechner M."/>
            <person name="Brzezinski M.A."/>
            <person name="Chaal B.K."/>
            <person name="Chiovitti A."/>
            <person name="Davis A.K."/>
            <person name="Demarest M.S."/>
            <person name="Detter J.C."/>
            <person name="Glavina T."/>
            <person name="Goodstein D."/>
            <person name="Hadi M.Z."/>
            <person name="Hellsten U."/>
            <person name="Hildebrand M."/>
            <person name="Jenkins B.D."/>
            <person name="Jurka J."/>
            <person name="Kapitonov V.V."/>
            <person name="Kroger N."/>
            <person name="Lau W.W."/>
            <person name="Lane T.W."/>
            <person name="Larimer F.W."/>
            <person name="Lippmeier J.C."/>
            <person name="Lucas S."/>
            <person name="Medina M."/>
            <person name="Montsant A."/>
            <person name="Obornik M."/>
            <person name="Parker M.S."/>
            <person name="Palenik B."/>
            <person name="Pazour G.J."/>
            <person name="Richardson P.M."/>
            <person name="Rynearson T.A."/>
            <person name="Saito M.A."/>
            <person name="Schwartz D.C."/>
            <person name="Thamatrakoln K."/>
            <person name="Valentin K."/>
            <person name="Vardi A."/>
            <person name="Wilkerson F.P."/>
            <person name="Rokhsar D.S."/>
        </authorList>
    </citation>
    <scope>NUCLEOTIDE SEQUENCE [LARGE SCALE GENOMIC DNA]</scope>
    <source>
        <strain evidence="7 8">CCMP1335</strain>
    </source>
</reference>
<evidence type="ECO:0000256" key="1">
    <source>
        <dbReference type="ARBA" id="ARBA00005869"/>
    </source>
</evidence>
<dbReference type="GeneID" id="7452507"/>
<feature type="domain" description="EF-hand" evidence="6">
    <location>
        <begin position="201"/>
        <end position="236"/>
    </location>
</feature>
<name>B8BVL5_THAPS</name>
<evidence type="ECO:0000256" key="3">
    <source>
        <dbReference type="ARBA" id="ARBA00023002"/>
    </source>
</evidence>
<feature type="non-terminal residue" evidence="7">
    <location>
        <position position="539"/>
    </location>
</feature>
<dbReference type="SUPFAM" id="SSF51730">
    <property type="entry name" value="FAD-linked oxidoreductase"/>
    <property type="match status" value="1"/>
</dbReference>
<comment type="catalytic activity">
    <reaction evidence="5">
        <text>L-proline + a quinone = (S)-1-pyrroline-5-carboxylate + a quinol + H(+)</text>
        <dbReference type="Rhea" id="RHEA:23784"/>
        <dbReference type="ChEBI" id="CHEBI:15378"/>
        <dbReference type="ChEBI" id="CHEBI:17388"/>
        <dbReference type="ChEBI" id="CHEBI:24646"/>
        <dbReference type="ChEBI" id="CHEBI:60039"/>
        <dbReference type="ChEBI" id="CHEBI:132124"/>
        <dbReference type="EC" id="1.5.5.2"/>
    </reaction>
</comment>
<dbReference type="EMBL" id="CM000639">
    <property type="protein sequence ID" value="EED95483.1"/>
    <property type="molecule type" value="Genomic_DNA"/>
</dbReference>
<proteinExistence type="inferred from homology"/>
<dbReference type="Gene3D" id="1.10.238.10">
    <property type="entry name" value="EF-hand"/>
    <property type="match status" value="1"/>
</dbReference>
<keyword evidence="5" id="KW-0274">FAD</keyword>
<dbReference type="GO" id="GO:0004657">
    <property type="term" value="F:proline dehydrogenase activity"/>
    <property type="evidence" value="ECO:0000318"/>
    <property type="project" value="GO_Central"/>
</dbReference>
<dbReference type="eggNOG" id="KOG0186">
    <property type="taxonomic scope" value="Eukaryota"/>
</dbReference>
<comment type="similarity">
    <text evidence="1 5">Belongs to the proline oxidase family.</text>
</comment>
<dbReference type="KEGG" id="tps:THAPSDRAFT_32485"/>
<evidence type="ECO:0000256" key="4">
    <source>
        <dbReference type="ARBA" id="ARBA00023062"/>
    </source>
</evidence>
<dbReference type="HOGENOM" id="CLU_018202_3_1_1"/>
<evidence type="ECO:0000256" key="2">
    <source>
        <dbReference type="ARBA" id="ARBA00012695"/>
    </source>
</evidence>
<dbReference type="PANTHER" id="PTHR13914:SF0">
    <property type="entry name" value="PROLINE DEHYDROGENASE 1, MITOCHONDRIAL"/>
    <property type="match status" value="1"/>
</dbReference>
<feature type="domain" description="EF-hand" evidence="6">
    <location>
        <begin position="237"/>
        <end position="272"/>
    </location>
</feature>
<comment type="function">
    <text evidence="5">Converts proline to delta-1-pyrroline-5-carboxylate.</text>
</comment>
<dbReference type="GO" id="GO:0005509">
    <property type="term" value="F:calcium ion binding"/>
    <property type="evidence" value="ECO:0007669"/>
    <property type="project" value="InterPro"/>
</dbReference>
<dbReference type="PaxDb" id="35128-Thaps32485"/>
<sequence length="539" mass="61305">FSDPASAHGTKSTTEIIRSIAVFQACRIPFLVKNAERLLDLSSKVLGNTITNTLMKYTFFRHFCAGEDSVDMKPVIDKLQANNIGPILDYAAESEGSDDGDDVPAIVFEGKRCYILYNMHLYLQIWYQQQYSFLSPTGISTQPLFNQPARIYDYTTEKECDRHVEIFKNCIRSVRDVSPHGFAALKVTALGNPELLERMSTIIVEVKKFFALMDEKKSGFITREEFLTCYDRHFHREDQDALSEVLDFLDADNTGMIDYISFAKMLTPYTLPSFTLKCKDVGPLAMATPSVDEIALMVKMSERLNTLAEEAAACGTKLLIDAEHAKYQPAIDSLVLELQQKFNAKDVTDRPVIFNTYQCYLKDMPERMITDLKRSERYNFHFAAKLVRGAYMVHERERAKKLGYDSPIHDTAQDTHRCYNEVVELLLRHRMQHGPGVEMMIATHNKESIEKAVSLMNEIGLYPNDATVHFAQLYGMSDNLTFTLGNSGYNAFKYLPYGEVQEVLPYLLRRAQENGDMLGNAGTEVSLLGRELKKRLSFA</sequence>
<evidence type="ECO:0000259" key="6">
    <source>
        <dbReference type="PROSITE" id="PS50222"/>
    </source>
</evidence>
<dbReference type="InterPro" id="IPR015659">
    <property type="entry name" value="Proline_oxidase"/>
</dbReference>
<evidence type="ECO:0000313" key="7">
    <source>
        <dbReference type="EMBL" id="EED95483.1"/>
    </source>
</evidence>
<dbReference type="AlphaFoldDB" id="B8BVL5"/>
<reference evidence="7 8" key="2">
    <citation type="journal article" date="2008" name="Nature">
        <title>The Phaeodactylum genome reveals the evolutionary history of diatom genomes.</title>
        <authorList>
            <person name="Bowler C."/>
            <person name="Allen A.E."/>
            <person name="Badger J.H."/>
            <person name="Grimwood J."/>
            <person name="Jabbari K."/>
            <person name="Kuo A."/>
            <person name="Maheswari U."/>
            <person name="Martens C."/>
            <person name="Maumus F."/>
            <person name="Otillar R.P."/>
            <person name="Rayko E."/>
            <person name="Salamov A."/>
            <person name="Vandepoele K."/>
            <person name="Beszteri B."/>
            <person name="Gruber A."/>
            <person name="Heijde M."/>
            <person name="Katinka M."/>
            <person name="Mock T."/>
            <person name="Valentin K."/>
            <person name="Verret F."/>
            <person name="Berges J.A."/>
            <person name="Brownlee C."/>
            <person name="Cadoret J.P."/>
            <person name="Chiovitti A."/>
            <person name="Choi C.J."/>
            <person name="Coesel S."/>
            <person name="De Martino A."/>
            <person name="Detter J.C."/>
            <person name="Durkin C."/>
            <person name="Falciatore A."/>
            <person name="Fournet J."/>
            <person name="Haruta M."/>
            <person name="Huysman M.J."/>
            <person name="Jenkins B.D."/>
            <person name="Jiroutova K."/>
            <person name="Jorgensen R.E."/>
            <person name="Joubert Y."/>
            <person name="Kaplan A."/>
            <person name="Kroger N."/>
            <person name="Kroth P.G."/>
            <person name="La Roche J."/>
            <person name="Lindquist E."/>
            <person name="Lommer M."/>
            <person name="Martin-Jezequel V."/>
            <person name="Lopez P.J."/>
            <person name="Lucas S."/>
            <person name="Mangogna M."/>
            <person name="McGinnis K."/>
            <person name="Medlin L.K."/>
            <person name="Montsant A."/>
            <person name="Oudot-Le Secq M.P."/>
            <person name="Napoli C."/>
            <person name="Obornik M."/>
            <person name="Parker M.S."/>
            <person name="Petit J.L."/>
            <person name="Porcel B.M."/>
            <person name="Poulsen N."/>
            <person name="Robison M."/>
            <person name="Rychlewski L."/>
            <person name="Rynearson T.A."/>
            <person name="Schmutz J."/>
            <person name="Shapiro H."/>
            <person name="Siaut M."/>
            <person name="Stanley M."/>
            <person name="Sussman M.R."/>
            <person name="Taylor A.R."/>
            <person name="Vardi A."/>
            <person name="von Dassow P."/>
            <person name="Vyverman W."/>
            <person name="Willis A."/>
            <person name="Wyrwicz L.S."/>
            <person name="Rokhsar D.S."/>
            <person name="Weissenbach J."/>
            <person name="Armbrust E.V."/>
            <person name="Green B.R."/>
            <person name="Van de Peer Y."/>
            <person name="Grigoriev I.V."/>
        </authorList>
    </citation>
    <scope>NUCLEOTIDE SEQUENCE [LARGE SCALE GENOMIC DNA]</scope>
    <source>
        <strain evidence="7 8">CCMP1335</strain>
    </source>
</reference>
<comment type="cofactor">
    <cofactor evidence="5">
        <name>FAD</name>
        <dbReference type="ChEBI" id="CHEBI:57692"/>
    </cofactor>
</comment>